<evidence type="ECO:0000256" key="3">
    <source>
        <dbReference type="ARBA" id="ARBA00023054"/>
    </source>
</evidence>
<evidence type="ECO:0000256" key="2">
    <source>
        <dbReference type="ARBA" id="ARBA00011255"/>
    </source>
</evidence>
<comment type="function">
    <text evidence="5">Required for morphogenesis and for the elongation of the flagellar filament by facilitating polymerization of the flagellin monomers at the tip of growing filament. Forms a capping structure, which prevents flagellin subunits (transported through the central channel of the flagellum) from leaking out without polymerization at the distal end.</text>
</comment>
<dbReference type="InterPro" id="IPR010810">
    <property type="entry name" value="Flagellin_hook_IN_motif"/>
</dbReference>
<dbReference type="EMBL" id="WTUZ01000035">
    <property type="protein sequence ID" value="MZQ85771.1"/>
    <property type="molecule type" value="Genomic_DNA"/>
</dbReference>
<evidence type="ECO:0000313" key="9">
    <source>
        <dbReference type="Proteomes" id="UP000481087"/>
    </source>
</evidence>
<reference evidence="8 9" key="1">
    <citation type="submission" date="2019-12" db="EMBL/GenBank/DDBJ databases">
        <title>Paenibacillus sp. nov. sp. isolated from soil.</title>
        <authorList>
            <person name="Kim J."/>
            <person name="Jeong S.E."/>
            <person name="Jung H.S."/>
            <person name="Jeon C.O."/>
        </authorList>
    </citation>
    <scope>NUCLEOTIDE SEQUENCE [LARGE SCALE GENOMIC DNA]</scope>
    <source>
        <strain evidence="8 9">5J-6</strain>
    </source>
</reference>
<dbReference type="GO" id="GO:0009424">
    <property type="term" value="C:bacterial-type flagellum hook"/>
    <property type="evidence" value="ECO:0007669"/>
    <property type="project" value="UniProtKB-UniRule"/>
</dbReference>
<comment type="subunit">
    <text evidence="2 5">Homopentamer.</text>
</comment>
<evidence type="ECO:0000313" key="8">
    <source>
        <dbReference type="EMBL" id="MZQ85771.1"/>
    </source>
</evidence>
<dbReference type="GO" id="GO:0071973">
    <property type="term" value="P:bacterial-type flagellum-dependent cell motility"/>
    <property type="evidence" value="ECO:0007669"/>
    <property type="project" value="TreeGrafter"/>
</dbReference>
<dbReference type="Proteomes" id="UP000481087">
    <property type="component" value="Unassembled WGS sequence"/>
</dbReference>
<proteinExistence type="inferred from homology"/>
<dbReference type="PANTHER" id="PTHR30288:SF0">
    <property type="entry name" value="FLAGELLAR HOOK-ASSOCIATED PROTEIN 2"/>
    <property type="match status" value="1"/>
</dbReference>
<keyword evidence="8" id="KW-0966">Cell projection</keyword>
<dbReference type="Pfam" id="PF07196">
    <property type="entry name" value="Flagellin_IN"/>
    <property type="match status" value="1"/>
</dbReference>
<evidence type="ECO:0000259" key="6">
    <source>
        <dbReference type="Pfam" id="PF02465"/>
    </source>
</evidence>
<sequence>MREVTLMPTRISGLGSGLDIDNLVSQMMQAKRVPIDKMSQKLTGLSWQRDAYRDMNTDMSAFMKEAQKLTLSSNIMAKKASMATSDSDKVKITATPNALNGNITLNVTQIAKSASITSGSLGITANPSQAIADTNATLEVTGELGVQNVSIQAGDNMGRIVTKINAESSKTGVKAIYDQISDKFTLVSTQTGAAAKVHIKDLDNTSLLKDKLKIATTLDYETTLDAGTGVGYGKDAKVNLNNTGEVSVRTNSFTMNDVSIVLLADPGATPYTVNGSVTSDVDTVVSTIKGVFDKYNELIEKVNDKLSEQKYRNYVPLTDSQRKEMSESDIELWEDKAKSGLLRGDVTLSSGLEKMRLYLSDAVSGTGSTQYDSLADIGITTAPSSSTAYLEKGKIYIDEQKLRQALTDNPDQVTDLFTKDGTRGSDGKLTTFSDAGIGSRLYEIVKNDLVSGLTQKTQIVPTKSYLNIQIDEYTKNISAAEYALSDYEQGLYSKYAAMESALNKLNSQGSQLASFFQSK</sequence>
<dbReference type="PANTHER" id="PTHR30288">
    <property type="entry name" value="FLAGELLAR CAP/ASSEMBLY PROTEIN FLID"/>
    <property type="match status" value="1"/>
</dbReference>
<evidence type="ECO:0000256" key="1">
    <source>
        <dbReference type="ARBA" id="ARBA00009764"/>
    </source>
</evidence>
<dbReference type="GO" id="GO:0005576">
    <property type="term" value="C:extracellular region"/>
    <property type="evidence" value="ECO:0007669"/>
    <property type="project" value="UniProtKB-SubCell"/>
</dbReference>
<keyword evidence="9" id="KW-1185">Reference proteome</keyword>
<keyword evidence="5" id="KW-0964">Secreted</keyword>
<keyword evidence="3" id="KW-0175">Coiled coil</keyword>
<dbReference type="InterPro" id="IPR003481">
    <property type="entry name" value="FliD_N"/>
</dbReference>
<dbReference type="GO" id="GO:0007155">
    <property type="term" value="P:cell adhesion"/>
    <property type="evidence" value="ECO:0007669"/>
    <property type="project" value="InterPro"/>
</dbReference>
<comment type="caution">
    <text evidence="8">The sequence shown here is derived from an EMBL/GenBank/DDBJ whole genome shotgun (WGS) entry which is preliminary data.</text>
</comment>
<keyword evidence="8" id="KW-0969">Cilium</keyword>
<protein>
    <recommendedName>
        <fullName evidence="5">Flagellar hook-associated protein 2</fullName>
        <shortName evidence="5">HAP2</shortName>
    </recommendedName>
    <alternativeName>
        <fullName evidence="5">Flagellar cap protein</fullName>
    </alternativeName>
</protein>
<accession>A0A6L8V7Z5</accession>
<evidence type="ECO:0000259" key="7">
    <source>
        <dbReference type="Pfam" id="PF07195"/>
    </source>
</evidence>
<feature type="domain" description="Flagellar hook-associated protein 2 C-terminal" evidence="7">
    <location>
        <begin position="233"/>
        <end position="507"/>
    </location>
</feature>
<dbReference type="Pfam" id="PF07195">
    <property type="entry name" value="FliD_C"/>
    <property type="match status" value="1"/>
</dbReference>
<comment type="similarity">
    <text evidence="1 5">Belongs to the FliD family.</text>
</comment>
<organism evidence="8 9">
    <name type="scientific">Paenibacillus silvestris</name>
    <dbReference type="NCBI Taxonomy" id="2606219"/>
    <lineage>
        <taxon>Bacteria</taxon>
        <taxon>Bacillati</taxon>
        <taxon>Bacillota</taxon>
        <taxon>Bacilli</taxon>
        <taxon>Bacillales</taxon>
        <taxon>Paenibacillaceae</taxon>
        <taxon>Paenibacillus</taxon>
    </lineage>
</organism>
<dbReference type="AlphaFoldDB" id="A0A6L8V7Z5"/>
<evidence type="ECO:0000256" key="4">
    <source>
        <dbReference type="ARBA" id="ARBA00023143"/>
    </source>
</evidence>
<comment type="subcellular location">
    <subcellularLocation>
        <location evidence="5">Secreted</location>
    </subcellularLocation>
    <subcellularLocation>
        <location evidence="5">Bacterial flagellum</location>
    </subcellularLocation>
</comment>
<name>A0A6L8V7Z5_9BACL</name>
<gene>
    <name evidence="8" type="primary">fliD</name>
    <name evidence="8" type="ORF">GQF01_27070</name>
</gene>
<dbReference type="Pfam" id="PF02465">
    <property type="entry name" value="FliD_N"/>
    <property type="match status" value="1"/>
</dbReference>
<feature type="domain" description="Flagellar hook-associated protein 2 N-terminal" evidence="6">
    <location>
        <begin position="16"/>
        <end position="113"/>
    </location>
</feature>
<dbReference type="GO" id="GO:0009421">
    <property type="term" value="C:bacterial-type flagellum filament cap"/>
    <property type="evidence" value="ECO:0007669"/>
    <property type="project" value="InterPro"/>
</dbReference>
<dbReference type="InterPro" id="IPR040026">
    <property type="entry name" value="FliD"/>
</dbReference>
<keyword evidence="4 5" id="KW-0975">Bacterial flagellum</keyword>
<dbReference type="InterPro" id="IPR010809">
    <property type="entry name" value="FliD_C"/>
</dbReference>
<evidence type="ECO:0000256" key="5">
    <source>
        <dbReference type="RuleBase" id="RU362066"/>
    </source>
</evidence>
<keyword evidence="8" id="KW-0282">Flagellum</keyword>